<dbReference type="InterPro" id="IPR000551">
    <property type="entry name" value="MerR-type_HTH_dom"/>
</dbReference>
<dbReference type="InterPro" id="IPR047057">
    <property type="entry name" value="MerR_fam"/>
</dbReference>
<feature type="domain" description="B12-binding" evidence="3">
    <location>
        <begin position="220"/>
        <end position="336"/>
    </location>
</feature>
<dbReference type="Pfam" id="PF13411">
    <property type="entry name" value="MerR_1"/>
    <property type="match status" value="1"/>
</dbReference>
<accession>A0ABW1SYR3</accession>
<dbReference type="Gene3D" id="3.40.50.280">
    <property type="entry name" value="Cobalamin-binding domain"/>
    <property type="match status" value="1"/>
</dbReference>
<dbReference type="SUPFAM" id="SSF52242">
    <property type="entry name" value="Cobalamin (vitamin B12)-binding domain"/>
    <property type="match status" value="1"/>
</dbReference>
<dbReference type="InterPro" id="IPR036724">
    <property type="entry name" value="Cobalamin-bd_sf"/>
</dbReference>
<evidence type="ECO:0000259" key="2">
    <source>
        <dbReference type="PROSITE" id="PS50937"/>
    </source>
</evidence>
<dbReference type="InterPro" id="IPR003759">
    <property type="entry name" value="Cbl-bd_cap"/>
</dbReference>
<dbReference type="PROSITE" id="PS50937">
    <property type="entry name" value="HTH_MERR_2"/>
    <property type="match status" value="1"/>
</dbReference>
<sequence>MVLSERAPGAPDASAPGLTVAAVARRLGVAPATLRTWDRRYGLGPTERTAGSHRRYSTIDVARLDLMRRLVNTGVPPADAARAALVADVEPARAASLDGTATHVELLTPDLADLDPLFDERAPAGGGNVIPLPDGSPQVRGLARAAMSLDSIACVEIVRDTIERRGVVWTWDQLVVPVLVGVGRRWEATGTGIEVEHLLSESVTAALTGVVSRLRAPVNPRPVLLACAPSEMHSLPLFAVSAALSERHIGARVLGARVPREALVAAVRRTGPSAVLVWAYTDATGAREALEELPSMRPSPSVIAAGPGWTEPLPAGVAHVSDLVGAVARIAHAVGL</sequence>
<reference evidence="5" key="1">
    <citation type="journal article" date="2019" name="Int. J. Syst. Evol. Microbiol.">
        <title>The Global Catalogue of Microorganisms (GCM) 10K type strain sequencing project: providing services to taxonomists for standard genome sequencing and annotation.</title>
        <authorList>
            <consortium name="The Broad Institute Genomics Platform"/>
            <consortium name="The Broad Institute Genome Sequencing Center for Infectious Disease"/>
            <person name="Wu L."/>
            <person name="Ma J."/>
        </authorList>
    </citation>
    <scope>NUCLEOTIDE SEQUENCE [LARGE SCALE GENOMIC DNA]</scope>
    <source>
        <strain evidence="5">CGMCC 4.7317</strain>
    </source>
</reference>
<gene>
    <name evidence="4" type="ORF">ACFQGU_05065</name>
</gene>
<protein>
    <submittedName>
        <fullName evidence="4">MerR family transcriptional regulator</fullName>
    </submittedName>
</protein>
<dbReference type="PROSITE" id="PS51332">
    <property type="entry name" value="B12_BINDING"/>
    <property type="match status" value="1"/>
</dbReference>
<feature type="domain" description="HTH merR-type" evidence="2">
    <location>
        <begin position="17"/>
        <end position="86"/>
    </location>
</feature>
<dbReference type="PANTHER" id="PTHR30204:SF97">
    <property type="entry name" value="MERR FAMILY REGULATORY PROTEIN"/>
    <property type="match status" value="1"/>
</dbReference>
<evidence type="ECO:0000313" key="5">
    <source>
        <dbReference type="Proteomes" id="UP001596138"/>
    </source>
</evidence>
<dbReference type="Gene3D" id="1.10.1240.10">
    <property type="entry name" value="Methionine synthase domain"/>
    <property type="match status" value="1"/>
</dbReference>
<evidence type="ECO:0000259" key="3">
    <source>
        <dbReference type="PROSITE" id="PS51332"/>
    </source>
</evidence>
<dbReference type="InterPro" id="IPR036594">
    <property type="entry name" value="Meth_synthase_dom"/>
</dbReference>
<organism evidence="4 5">
    <name type="scientific">Longivirga aurantiaca</name>
    <dbReference type="NCBI Taxonomy" id="1837743"/>
    <lineage>
        <taxon>Bacteria</taxon>
        <taxon>Bacillati</taxon>
        <taxon>Actinomycetota</taxon>
        <taxon>Actinomycetes</taxon>
        <taxon>Sporichthyales</taxon>
        <taxon>Sporichthyaceae</taxon>
        <taxon>Longivirga</taxon>
    </lineage>
</organism>
<dbReference type="SUPFAM" id="SSF46955">
    <property type="entry name" value="Putative DNA-binding domain"/>
    <property type="match status" value="1"/>
</dbReference>
<evidence type="ECO:0000313" key="4">
    <source>
        <dbReference type="EMBL" id="MFC6237234.1"/>
    </source>
</evidence>
<dbReference type="Pfam" id="PF02310">
    <property type="entry name" value="B12-binding"/>
    <property type="match status" value="1"/>
</dbReference>
<dbReference type="InterPro" id="IPR009061">
    <property type="entry name" value="DNA-bd_dom_put_sf"/>
</dbReference>
<evidence type="ECO:0000256" key="1">
    <source>
        <dbReference type="ARBA" id="ARBA00023125"/>
    </source>
</evidence>
<proteinExistence type="predicted"/>
<dbReference type="Proteomes" id="UP001596138">
    <property type="component" value="Unassembled WGS sequence"/>
</dbReference>
<dbReference type="PANTHER" id="PTHR30204">
    <property type="entry name" value="REDOX-CYCLING DRUG-SENSING TRANSCRIPTIONAL ACTIVATOR SOXR"/>
    <property type="match status" value="1"/>
</dbReference>
<comment type="caution">
    <text evidence="4">The sequence shown here is derived from an EMBL/GenBank/DDBJ whole genome shotgun (WGS) entry which is preliminary data.</text>
</comment>
<keyword evidence="5" id="KW-1185">Reference proteome</keyword>
<dbReference type="SMART" id="SM00422">
    <property type="entry name" value="HTH_MERR"/>
    <property type="match status" value="1"/>
</dbReference>
<keyword evidence="1" id="KW-0238">DNA-binding</keyword>
<dbReference type="EMBL" id="JBHSTI010000008">
    <property type="protein sequence ID" value="MFC6237234.1"/>
    <property type="molecule type" value="Genomic_DNA"/>
</dbReference>
<dbReference type="Gene3D" id="1.10.1660.10">
    <property type="match status" value="1"/>
</dbReference>
<dbReference type="InterPro" id="IPR006158">
    <property type="entry name" value="Cobalamin-bd"/>
</dbReference>
<dbReference type="RefSeq" id="WP_386764361.1">
    <property type="nucleotide sequence ID" value="NZ_JBHSTI010000008.1"/>
</dbReference>
<name>A0ABW1SYR3_9ACTN</name>
<dbReference type="Pfam" id="PF02607">
    <property type="entry name" value="B12-binding_2"/>
    <property type="match status" value="1"/>
</dbReference>